<feature type="region of interest" description="Disordered" evidence="1">
    <location>
        <begin position="321"/>
        <end position="342"/>
    </location>
</feature>
<feature type="compositionally biased region" description="Basic and acidic residues" evidence="1">
    <location>
        <begin position="323"/>
        <end position="334"/>
    </location>
</feature>
<proteinExistence type="predicted"/>
<feature type="compositionally biased region" description="Basic and acidic residues" evidence="1">
    <location>
        <begin position="276"/>
        <end position="290"/>
    </location>
</feature>
<sequence>MDSRAGARGRRRLDCHSSEAPSLPTMSIQEDSTDQLAIAGESMANKHSEEVSQMRNDLSESLITPGYAKGQISNCRGFATRDGLMLRVLGTRSGALETPDWVSDRCFVYAYQLGSAEPLWISPIYQQLRIRADKVLDRWDKQGTQDYTFDPPESVYDQCNCFLELLDDSLNNEIGETPYIIAANHLTEVSGLEVKRLGTKDKAADDADGQTGTCLTVWPSKKGRRAKPFASRELRHWIKQELIAVPGNVCALQGRTMQCVHYPGQDEPTEAAQSQGKDKGTSTHHARETTRGGLPAESFRFLLKSMVSDAGVDAALTSVQRAGTDRNRQHDRAQSELAPGPNHIVGAQQSHQFMGYSSMCMVDFFEQMAGLLHPNFRLGYDAAGDLIDPTLARSLASSLLRSLSARAPIKLALWESVNEWLMDSSVLRKLWPWFQHDIPGLILRTVTTVAVCAHCMPMI</sequence>
<comment type="caution">
    <text evidence="2">The sequence shown here is derived from an EMBL/GenBank/DDBJ whole genome shotgun (WGS) entry which is preliminary data.</text>
</comment>
<feature type="region of interest" description="Disordered" evidence="1">
    <location>
        <begin position="1"/>
        <end position="25"/>
    </location>
</feature>
<gene>
    <name evidence="2" type="ORF">AK812_SmicGene12139</name>
</gene>
<evidence type="ECO:0000313" key="2">
    <source>
        <dbReference type="EMBL" id="OLQ04765.1"/>
    </source>
</evidence>
<reference evidence="2 3" key="1">
    <citation type="submission" date="2016-02" db="EMBL/GenBank/DDBJ databases">
        <title>Genome analysis of coral dinoflagellate symbionts highlights evolutionary adaptations to a symbiotic lifestyle.</title>
        <authorList>
            <person name="Aranda M."/>
            <person name="Li Y."/>
            <person name="Liew Y.J."/>
            <person name="Baumgarten S."/>
            <person name="Simakov O."/>
            <person name="Wilson M."/>
            <person name="Piel J."/>
            <person name="Ashoor H."/>
            <person name="Bougouffa S."/>
            <person name="Bajic V.B."/>
            <person name="Ryu T."/>
            <person name="Ravasi T."/>
            <person name="Bayer T."/>
            <person name="Micklem G."/>
            <person name="Kim H."/>
            <person name="Bhak J."/>
            <person name="Lajeunesse T.C."/>
            <person name="Voolstra C.R."/>
        </authorList>
    </citation>
    <scope>NUCLEOTIDE SEQUENCE [LARGE SCALE GENOMIC DNA]</scope>
    <source>
        <strain evidence="2 3">CCMP2467</strain>
    </source>
</reference>
<dbReference type="EMBL" id="LSRX01000201">
    <property type="protein sequence ID" value="OLQ04765.1"/>
    <property type="molecule type" value="Genomic_DNA"/>
</dbReference>
<evidence type="ECO:0000313" key="3">
    <source>
        <dbReference type="Proteomes" id="UP000186817"/>
    </source>
</evidence>
<keyword evidence="3" id="KW-1185">Reference proteome</keyword>
<dbReference type="Proteomes" id="UP000186817">
    <property type="component" value="Unassembled WGS sequence"/>
</dbReference>
<dbReference type="OrthoDB" id="410602at2759"/>
<protein>
    <submittedName>
        <fullName evidence="2">Uncharacterized protein</fullName>
    </submittedName>
</protein>
<accession>A0A1Q9EBF7</accession>
<name>A0A1Q9EBF7_SYMMI</name>
<feature type="region of interest" description="Disordered" evidence="1">
    <location>
        <begin position="263"/>
        <end position="292"/>
    </location>
</feature>
<organism evidence="2 3">
    <name type="scientific">Symbiodinium microadriaticum</name>
    <name type="common">Dinoflagellate</name>
    <name type="synonym">Zooxanthella microadriatica</name>
    <dbReference type="NCBI Taxonomy" id="2951"/>
    <lineage>
        <taxon>Eukaryota</taxon>
        <taxon>Sar</taxon>
        <taxon>Alveolata</taxon>
        <taxon>Dinophyceae</taxon>
        <taxon>Suessiales</taxon>
        <taxon>Symbiodiniaceae</taxon>
        <taxon>Symbiodinium</taxon>
    </lineage>
</organism>
<evidence type="ECO:0000256" key="1">
    <source>
        <dbReference type="SAM" id="MobiDB-lite"/>
    </source>
</evidence>
<dbReference type="AlphaFoldDB" id="A0A1Q9EBF7"/>